<evidence type="ECO:0000256" key="5">
    <source>
        <dbReference type="ARBA" id="ARBA00037300"/>
    </source>
</evidence>
<dbReference type="AlphaFoldDB" id="A0A899G036"/>
<evidence type="ECO:0000313" key="11">
    <source>
        <dbReference type="Proteomes" id="UP000663699"/>
    </source>
</evidence>
<feature type="compositionally biased region" description="Basic and acidic residues" evidence="8">
    <location>
        <begin position="200"/>
        <end position="210"/>
    </location>
</feature>
<accession>A0A899G036</accession>
<comment type="similarity">
    <text evidence="6">Belongs to the UTP23/FCF1 family. UTP23 subfamily.</text>
</comment>
<dbReference type="CDD" id="cd09865">
    <property type="entry name" value="PIN_ScUtp23p-like"/>
    <property type="match status" value="1"/>
</dbReference>
<comment type="subcellular location">
    <subcellularLocation>
        <location evidence="1">Nucleus</location>
        <location evidence="1">Nucleolus</location>
    </subcellularLocation>
</comment>
<dbReference type="GO" id="GO:0006364">
    <property type="term" value="P:rRNA processing"/>
    <property type="evidence" value="ECO:0007669"/>
    <property type="project" value="UniProtKB-KW"/>
</dbReference>
<evidence type="ECO:0000256" key="7">
    <source>
        <dbReference type="ARBA" id="ARBA00076388"/>
    </source>
</evidence>
<dbReference type="InterPro" id="IPR029060">
    <property type="entry name" value="PIN-like_dom_sf"/>
</dbReference>
<comment type="function">
    <text evidence="5">Involved in rRNA-processing and ribosome biogenesis.</text>
</comment>
<dbReference type="Pfam" id="PF24779">
    <property type="entry name" value="UTP23_sensor"/>
    <property type="match status" value="1"/>
</dbReference>
<proteinExistence type="inferred from homology"/>
<feature type="domain" description="UTP23 sensor motif region" evidence="9">
    <location>
        <begin position="180"/>
        <end position="198"/>
    </location>
</feature>
<dbReference type="PANTHER" id="PTHR12416">
    <property type="entry name" value="RRNA-PROCESSING PROTEIN UTP23 HOMOLOG"/>
    <property type="match status" value="1"/>
</dbReference>
<keyword evidence="3" id="KW-0698">rRNA processing</keyword>
<dbReference type="SUPFAM" id="SSF88723">
    <property type="entry name" value="PIN domain-like"/>
    <property type="match status" value="1"/>
</dbReference>
<keyword evidence="2" id="KW-0690">Ribosome biogenesis</keyword>
<dbReference type="Proteomes" id="UP000663699">
    <property type="component" value="Chromosome 3"/>
</dbReference>
<sequence length="240" mass="27799">MQIYKISFGFREPYQTLIDADYLQDSIKCKMDVIKLLERILQGKVKPMITQCCIQKLYETKQRDVISIAKAYERRRCNHKDNPLPPEDCIYSIVNINGKNKHRYIVATQSVQIRAKLRDIPAVPLFYISRSVVILEPSSYSTIKAKQTIEQSKLGLKKEESEKILGTKRGLDDQDSSLPRKRRRGPKEPNPLSVKKKKTKLIEKKQDSCKISKNMISKQDIGLMKKTRRHSRGKSHKKIG</sequence>
<dbReference type="GO" id="GO:0032040">
    <property type="term" value="C:small-subunit processome"/>
    <property type="evidence" value="ECO:0007669"/>
    <property type="project" value="InterPro"/>
</dbReference>
<dbReference type="OrthoDB" id="25675at2759"/>
<evidence type="ECO:0000256" key="1">
    <source>
        <dbReference type="ARBA" id="ARBA00004604"/>
    </source>
</evidence>
<dbReference type="Gene3D" id="3.40.50.1010">
    <property type="entry name" value="5'-nuclease"/>
    <property type="match status" value="1"/>
</dbReference>
<keyword evidence="4" id="KW-0539">Nucleus</keyword>
<evidence type="ECO:0000256" key="4">
    <source>
        <dbReference type="ARBA" id="ARBA00023242"/>
    </source>
</evidence>
<evidence type="ECO:0000256" key="8">
    <source>
        <dbReference type="SAM" id="MobiDB-lite"/>
    </source>
</evidence>
<protein>
    <recommendedName>
        <fullName evidence="7">U three protein 23</fullName>
    </recommendedName>
</protein>
<evidence type="ECO:0000256" key="3">
    <source>
        <dbReference type="ARBA" id="ARBA00022552"/>
    </source>
</evidence>
<evidence type="ECO:0000313" key="10">
    <source>
        <dbReference type="EMBL" id="QSL64708.1"/>
    </source>
</evidence>
<dbReference type="Pfam" id="PF04900">
    <property type="entry name" value="Fcf1"/>
    <property type="match status" value="1"/>
</dbReference>
<dbReference type="InterPro" id="IPR006984">
    <property type="entry name" value="Fcf1/UTP23"/>
</dbReference>
<feature type="region of interest" description="Disordered" evidence="8">
    <location>
        <begin position="165"/>
        <end position="240"/>
    </location>
</feature>
<feature type="compositionally biased region" description="Basic residues" evidence="8">
    <location>
        <begin position="225"/>
        <end position="240"/>
    </location>
</feature>
<keyword evidence="11" id="KW-1185">Reference proteome</keyword>
<dbReference type="FunFam" id="3.40.50.1010:FF:000006">
    <property type="entry name" value="rRNA-processing protein UTP23 homolog"/>
    <property type="match status" value="1"/>
</dbReference>
<evidence type="ECO:0000256" key="6">
    <source>
        <dbReference type="ARBA" id="ARBA00038503"/>
    </source>
</evidence>
<dbReference type="EMBL" id="CP054534">
    <property type="protein sequence ID" value="QSL64708.1"/>
    <property type="molecule type" value="Genomic_DNA"/>
</dbReference>
<gene>
    <name evidence="10" type="ORF">MERGE_002010</name>
</gene>
<reference evidence="10" key="1">
    <citation type="submission" date="2020-06" db="EMBL/GenBank/DDBJ databases">
        <title>Genomes of multiple members of Pneumocystis genus reveal paths to human pathogen Pneumocystis jirovecii.</title>
        <authorList>
            <person name="Cisse O.H."/>
            <person name="Ma L."/>
            <person name="Dekker J."/>
            <person name="Khil P."/>
            <person name="Jo J."/>
            <person name="Brenchley J."/>
            <person name="Blair R."/>
            <person name="Pahar B."/>
            <person name="Chabe M."/>
            <person name="Van Rompay K.A."/>
            <person name="Keesler R."/>
            <person name="Sukura A."/>
            <person name="Hirsch V."/>
            <person name="Kutty G."/>
            <person name="Liu Y."/>
            <person name="Peng L."/>
            <person name="Chen J."/>
            <person name="Song J."/>
            <person name="Weissenbacher-Lang C."/>
            <person name="Xu J."/>
            <person name="Upham N.S."/>
            <person name="Stajich J.E."/>
            <person name="Cuomo C.A."/>
            <person name="Cushion M.T."/>
            <person name="Kovacs J.A."/>
        </authorList>
    </citation>
    <scope>NUCLEOTIDE SEQUENCE</scope>
    <source>
        <strain evidence="10">2A</strain>
    </source>
</reference>
<dbReference type="InterPro" id="IPR057776">
    <property type="entry name" value="UTP23_sensor"/>
</dbReference>
<name>A0A899G036_9ASCO</name>
<evidence type="ECO:0000256" key="2">
    <source>
        <dbReference type="ARBA" id="ARBA00022517"/>
    </source>
</evidence>
<evidence type="ECO:0000259" key="9">
    <source>
        <dbReference type="Pfam" id="PF24779"/>
    </source>
</evidence>
<organism evidence="10 11">
    <name type="scientific">Pneumocystis wakefieldiae</name>
    <dbReference type="NCBI Taxonomy" id="38082"/>
    <lineage>
        <taxon>Eukaryota</taxon>
        <taxon>Fungi</taxon>
        <taxon>Dikarya</taxon>
        <taxon>Ascomycota</taxon>
        <taxon>Taphrinomycotina</taxon>
        <taxon>Pneumocystomycetes</taxon>
        <taxon>Pneumocystaceae</taxon>
        <taxon>Pneumocystis</taxon>
    </lineage>
</organism>